<dbReference type="EMBL" id="CAJVPW010041597">
    <property type="protein sequence ID" value="CAG8748596.1"/>
    <property type="molecule type" value="Genomic_DNA"/>
</dbReference>
<evidence type="ECO:0000313" key="2">
    <source>
        <dbReference type="Proteomes" id="UP000789366"/>
    </source>
</evidence>
<evidence type="ECO:0000313" key="1">
    <source>
        <dbReference type="EMBL" id="CAG8748596.1"/>
    </source>
</evidence>
<comment type="caution">
    <text evidence="1">The sequence shown here is derived from an EMBL/GenBank/DDBJ whole genome shotgun (WGS) entry which is preliminary data.</text>
</comment>
<proteinExistence type="predicted"/>
<feature type="non-terminal residue" evidence="1">
    <location>
        <position position="1"/>
    </location>
</feature>
<feature type="non-terminal residue" evidence="1">
    <location>
        <position position="184"/>
    </location>
</feature>
<name>A0ACA9QG21_9GLOM</name>
<keyword evidence="2" id="KW-1185">Reference proteome</keyword>
<organism evidence="1 2">
    <name type="scientific">Cetraspora pellucida</name>
    <dbReference type="NCBI Taxonomy" id="1433469"/>
    <lineage>
        <taxon>Eukaryota</taxon>
        <taxon>Fungi</taxon>
        <taxon>Fungi incertae sedis</taxon>
        <taxon>Mucoromycota</taxon>
        <taxon>Glomeromycotina</taxon>
        <taxon>Glomeromycetes</taxon>
        <taxon>Diversisporales</taxon>
        <taxon>Gigasporaceae</taxon>
        <taxon>Cetraspora</taxon>
    </lineage>
</organism>
<sequence>ALSVTSQMPILLSINGHSDKNDITNSVNLKQAQSDIFKKIISSEQIENTSDNEKCQEISDVLQTIACLYEKACHAENKTLKANQAKILCLYNYFKEFYYQVKEIMRMDQIKNLYKKTYKAKKIHELFKKIEVDKIKYIKTYSANFISELTNNKIQTIIDYFFKNPNKELSNDQDEFIKDSSEAE</sequence>
<reference evidence="1" key="1">
    <citation type="submission" date="2021-06" db="EMBL/GenBank/DDBJ databases">
        <authorList>
            <person name="Kallberg Y."/>
            <person name="Tangrot J."/>
            <person name="Rosling A."/>
        </authorList>
    </citation>
    <scope>NUCLEOTIDE SEQUENCE</scope>
    <source>
        <strain evidence="1">28 12/20/2015</strain>
    </source>
</reference>
<dbReference type="Proteomes" id="UP000789366">
    <property type="component" value="Unassembled WGS sequence"/>
</dbReference>
<accession>A0ACA9QG21</accession>
<protein>
    <submittedName>
        <fullName evidence="1">4418_t:CDS:1</fullName>
    </submittedName>
</protein>
<gene>
    <name evidence="1" type="ORF">SPELUC_LOCUS14318</name>
</gene>